<dbReference type="Gene3D" id="3.10.580.10">
    <property type="entry name" value="CBS-domain"/>
    <property type="match status" value="1"/>
</dbReference>
<dbReference type="PROSITE" id="PS51846">
    <property type="entry name" value="CNNM"/>
    <property type="match status" value="1"/>
</dbReference>
<name>B2KC55_ELUMP</name>
<feature type="transmembrane region" description="Helical" evidence="9">
    <location>
        <begin position="56"/>
        <end position="76"/>
    </location>
</feature>
<evidence type="ECO:0000259" key="11">
    <source>
        <dbReference type="PROSITE" id="PS51846"/>
    </source>
</evidence>
<keyword evidence="2" id="KW-1003">Cell membrane</keyword>
<evidence type="ECO:0000256" key="5">
    <source>
        <dbReference type="ARBA" id="ARBA00022989"/>
    </source>
</evidence>
<dbReference type="HOGENOM" id="CLU_015237_4_1_0"/>
<keyword evidence="3 8" id="KW-0812">Transmembrane</keyword>
<dbReference type="Proteomes" id="UP000001029">
    <property type="component" value="Chromosome"/>
</dbReference>
<sequence>MVLIVIILMLILNALLAAYEMALASVSRTKLSILAQENRKGAASALFMKDHIEGSFAVVQIGITLVGALAAAAGGASSDEALSPILQNAFNISKRLADSLSVLLVVIPLSFVTIVFAELTPKTFAIKNKEFVVLTLSPVMRVAYKIMFPLVRLMEAIVGRLTKKSISHHSANDPKAVQKAAMEDLRAATAIASSSRLFGKTEEKIVLASAMFNVRKIKEIQLPIDQVYVLYANDNISQTLIKAHLDMHTRFPVCDVEDDRQTIIGYLNFKDIFFSTKISSGKETTARSIMRPIMRLDGDTMISTALQRMTREHQHISLVIDDNEQADKTITGIITLEDIFEELVGEIEDEYDYFPSYIRKFGSGIVASATSKMRDIYEELDLIASANMPYEITVEEWAKKKLGRPIFTNDRILADGMIMEPRKFRRHKMMEVMVTKDPEF</sequence>
<dbReference type="KEGG" id="emi:Emin_0627"/>
<dbReference type="GO" id="GO:0005886">
    <property type="term" value="C:plasma membrane"/>
    <property type="evidence" value="ECO:0007669"/>
    <property type="project" value="UniProtKB-SubCell"/>
</dbReference>
<dbReference type="Pfam" id="PF01595">
    <property type="entry name" value="CNNM"/>
    <property type="match status" value="1"/>
</dbReference>
<dbReference type="InterPro" id="IPR002550">
    <property type="entry name" value="CNNM"/>
</dbReference>
<gene>
    <name evidence="12" type="ordered locus">Emin_0627</name>
</gene>
<evidence type="ECO:0000256" key="3">
    <source>
        <dbReference type="ARBA" id="ARBA00022692"/>
    </source>
</evidence>
<evidence type="ECO:0000313" key="13">
    <source>
        <dbReference type="Proteomes" id="UP000001029"/>
    </source>
</evidence>
<evidence type="ECO:0000313" key="12">
    <source>
        <dbReference type="EMBL" id="ACC98182.1"/>
    </source>
</evidence>
<evidence type="ECO:0000256" key="9">
    <source>
        <dbReference type="SAM" id="Phobius"/>
    </source>
</evidence>
<evidence type="ECO:0000256" key="7">
    <source>
        <dbReference type="PROSITE-ProRule" id="PRU00703"/>
    </source>
</evidence>
<accession>B2KC55</accession>
<dbReference type="PROSITE" id="PS51371">
    <property type="entry name" value="CBS"/>
    <property type="match status" value="1"/>
</dbReference>
<feature type="transmembrane region" description="Helical" evidence="9">
    <location>
        <begin position="96"/>
        <end position="119"/>
    </location>
</feature>
<dbReference type="PANTHER" id="PTHR43099:SF5">
    <property type="entry name" value="HLYC_CORC FAMILY TRANSPORTER"/>
    <property type="match status" value="1"/>
</dbReference>
<evidence type="ECO:0000256" key="8">
    <source>
        <dbReference type="PROSITE-ProRule" id="PRU01193"/>
    </source>
</evidence>
<dbReference type="SUPFAM" id="SSF54631">
    <property type="entry name" value="CBS-domain pair"/>
    <property type="match status" value="1"/>
</dbReference>
<evidence type="ECO:0000256" key="2">
    <source>
        <dbReference type="ARBA" id="ARBA00022475"/>
    </source>
</evidence>
<organism evidence="12 13">
    <name type="scientific">Elusimicrobium minutum (strain Pei191)</name>
    <dbReference type="NCBI Taxonomy" id="445932"/>
    <lineage>
        <taxon>Bacteria</taxon>
        <taxon>Pseudomonadati</taxon>
        <taxon>Elusimicrobiota</taxon>
        <taxon>Elusimicrobia</taxon>
        <taxon>Elusimicrobiales</taxon>
        <taxon>Elusimicrobiaceae</taxon>
        <taxon>Elusimicrobium</taxon>
    </lineage>
</organism>
<dbReference type="STRING" id="445932.Emin_0627"/>
<dbReference type="EMBL" id="CP001055">
    <property type="protein sequence ID" value="ACC98182.1"/>
    <property type="molecule type" value="Genomic_DNA"/>
</dbReference>
<dbReference type="RefSeq" id="WP_012414797.1">
    <property type="nucleotide sequence ID" value="NC_010644.1"/>
</dbReference>
<keyword evidence="5 8" id="KW-1133">Transmembrane helix</keyword>
<dbReference type="InterPro" id="IPR044751">
    <property type="entry name" value="Ion_transp-like_CBS"/>
</dbReference>
<dbReference type="Pfam" id="PF00571">
    <property type="entry name" value="CBS"/>
    <property type="match status" value="1"/>
</dbReference>
<reference evidence="12 13" key="1">
    <citation type="journal article" date="2009" name="Appl. Environ. Microbiol.">
        <title>Genomic analysis of 'Elusimicrobium minutum,' the first cultivated representative of the phylum 'Elusimicrobia' (formerly termite group 1).</title>
        <authorList>
            <person name="Herlemann D.P.R."/>
            <person name="Geissinger O."/>
            <person name="Ikeda-Ohtsubo W."/>
            <person name="Kunin V."/>
            <person name="Sun H."/>
            <person name="Lapidus A."/>
            <person name="Hugenholtz P."/>
            <person name="Brune A."/>
        </authorList>
    </citation>
    <scope>NUCLEOTIDE SEQUENCE [LARGE SCALE GENOMIC DNA]</scope>
    <source>
        <strain evidence="12 13">Pei191</strain>
    </source>
</reference>
<proteinExistence type="predicted"/>
<keyword evidence="4" id="KW-0677">Repeat</keyword>
<dbReference type="OrthoDB" id="9798188at2"/>
<evidence type="ECO:0000259" key="10">
    <source>
        <dbReference type="PROSITE" id="PS51371"/>
    </source>
</evidence>
<evidence type="ECO:0000256" key="4">
    <source>
        <dbReference type="ARBA" id="ARBA00022737"/>
    </source>
</evidence>
<feature type="domain" description="CNNM transmembrane" evidence="11">
    <location>
        <begin position="1"/>
        <end position="189"/>
    </location>
</feature>
<evidence type="ECO:0000256" key="6">
    <source>
        <dbReference type="ARBA" id="ARBA00023136"/>
    </source>
</evidence>
<feature type="domain" description="CBS" evidence="10">
    <location>
        <begin position="289"/>
        <end position="350"/>
    </location>
</feature>
<dbReference type="InterPro" id="IPR000644">
    <property type="entry name" value="CBS_dom"/>
</dbReference>
<dbReference type="InterPro" id="IPR046342">
    <property type="entry name" value="CBS_dom_sf"/>
</dbReference>
<evidence type="ECO:0000256" key="1">
    <source>
        <dbReference type="ARBA" id="ARBA00004651"/>
    </source>
</evidence>
<dbReference type="PANTHER" id="PTHR43099">
    <property type="entry name" value="UPF0053 PROTEIN YRKA"/>
    <property type="match status" value="1"/>
</dbReference>
<dbReference type="AlphaFoldDB" id="B2KC55"/>
<keyword evidence="7" id="KW-0129">CBS domain</keyword>
<protein>
    <submittedName>
        <fullName evidence="12">Hemolysin-like protein containing CBS domains</fullName>
    </submittedName>
</protein>
<comment type="subcellular location">
    <subcellularLocation>
        <location evidence="1">Cell membrane</location>
        <topology evidence="1">Multi-pass membrane protein</topology>
    </subcellularLocation>
</comment>
<keyword evidence="13" id="KW-1185">Reference proteome</keyword>
<keyword evidence="6 8" id="KW-0472">Membrane</keyword>
<dbReference type="InterPro" id="IPR051676">
    <property type="entry name" value="UPF0053_domain"/>
</dbReference>
<dbReference type="CDD" id="cd04590">
    <property type="entry name" value="CBS_pair_CorC_HlyC_assoc"/>
    <property type="match status" value="1"/>
</dbReference>